<evidence type="ECO:0000313" key="1">
    <source>
        <dbReference type="EMBL" id="KIJ25991.1"/>
    </source>
</evidence>
<sequence length="463" mass="52128">MSNQVIPTGVFDTSGNEKDSIVVTGWVLDQVLDAGKVETAYCKLVQRWPILSSRLRTRGKKWVYEIPSKFDASTPQYIFKKVVIPGPIEKTYKYPKASSSISCTVKHDPNDLFSQDGPRSVGAYMKSNIPVAQLQVTLFDDATLVGLTTPHVLCDGHGNKEIINAVTRILRGEDIEDLPSADPFTPFVIPDDKKDEPIKTPPFWKVFSTWDIVTFMAYLAADFIKTRDISNRDIFFPKEEVERIKQQAMDDLKKEKGDDPEAWVSSSDALIAFCLKRVHPRSSSTTPLNVLYSANLRRYLKHPAPLPRPFLHNAAMTVVTPTLPLSAIHTLSLGALAYHVRCTLREQTAPEALDTWLKWRIKNAGRMSLFFEPNGGAWNVVTNWRDMKLMELDFSAALPDGQEGNKVKCLYLFGTSFQPFPVRNIMGLVADDPSGGIWMGGFFSDKKVWEREDGFKEFIVQDS</sequence>
<organism evidence="1 2">
    <name type="scientific">Sphaerobolus stellatus (strain SS14)</name>
    <dbReference type="NCBI Taxonomy" id="990650"/>
    <lineage>
        <taxon>Eukaryota</taxon>
        <taxon>Fungi</taxon>
        <taxon>Dikarya</taxon>
        <taxon>Basidiomycota</taxon>
        <taxon>Agaricomycotina</taxon>
        <taxon>Agaricomycetes</taxon>
        <taxon>Phallomycetidae</taxon>
        <taxon>Geastrales</taxon>
        <taxon>Sphaerobolaceae</taxon>
        <taxon>Sphaerobolus</taxon>
    </lineage>
</organism>
<gene>
    <name evidence="1" type="ORF">M422DRAFT_38418</name>
</gene>
<dbReference type="SUPFAM" id="SSF52777">
    <property type="entry name" value="CoA-dependent acyltransferases"/>
    <property type="match status" value="1"/>
</dbReference>
<dbReference type="OrthoDB" id="21502at2759"/>
<dbReference type="Proteomes" id="UP000054279">
    <property type="component" value="Unassembled WGS sequence"/>
</dbReference>
<dbReference type="PANTHER" id="PTHR31642">
    <property type="entry name" value="TRICHOTHECENE 3-O-ACETYLTRANSFERASE"/>
    <property type="match status" value="1"/>
</dbReference>
<accession>A0A0C9UKM7</accession>
<evidence type="ECO:0000313" key="2">
    <source>
        <dbReference type="Proteomes" id="UP000054279"/>
    </source>
</evidence>
<keyword evidence="2" id="KW-1185">Reference proteome</keyword>
<dbReference type="HOGENOM" id="CLU_600110_0_0_1"/>
<reference evidence="1 2" key="1">
    <citation type="submission" date="2014-06" db="EMBL/GenBank/DDBJ databases">
        <title>Evolutionary Origins and Diversification of the Mycorrhizal Mutualists.</title>
        <authorList>
            <consortium name="DOE Joint Genome Institute"/>
            <consortium name="Mycorrhizal Genomics Consortium"/>
            <person name="Kohler A."/>
            <person name="Kuo A."/>
            <person name="Nagy L.G."/>
            <person name="Floudas D."/>
            <person name="Copeland A."/>
            <person name="Barry K.W."/>
            <person name="Cichocki N."/>
            <person name="Veneault-Fourrey C."/>
            <person name="LaButti K."/>
            <person name="Lindquist E.A."/>
            <person name="Lipzen A."/>
            <person name="Lundell T."/>
            <person name="Morin E."/>
            <person name="Murat C."/>
            <person name="Riley R."/>
            <person name="Ohm R."/>
            <person name="Sun H."/>
            <person name="Tunlid A."/>
            <person name="Henrissat B."/>
            <person name="Grigoriev I.V."/>
            <person name="Hibbett D.S."/>
            <person name="Martin F."/>
        </authorList>
    </citation>
    <scope>NUCLEOTIDE SEQUENCE [LARGE SCALE GENOMIC DNA]</scope>
    <source>
        <strain evidence="1 2">SS14</strain>
    </source>
</reference>
<dbReference type="GO" id="GO:0016747">
    <property type="term" value="F:acyltransferase activity, transferring groups other than amino-acyl groups"/>
    <property type="evidence" value="ECO:0007669"/>
    <property type="project" value="TreeGrafter"/>
</dbReference>
<dbReference type="AlphaFoldDB" id="A0A0C9UKM7"/>
<proteinExistence type="predicted"/>
<dbReference type="Pfam" id="PF02458">
    <property type="entry name" value="Transferase"/>
    <property type="match status" value="1"/>
</dbReference>
<dbReference type="EMBL" id="KN837389">
    <property type="protein sequence ID" value="KIJ25991.1"/>
    <property type="molecule type" value="Genomic_DNA"/>
</dbReference>
<dbReference type="PANTHER" id="PTHR31642:SF294">
    <property type="entry name" value="ACETYLTRANSFERASE MATC1"/>
    <property type="match status" value="1"/>
</dbReference>
<protein>
    <submittedName>
        <fullName evidence="1">Uncharacterized protein</fullName>
    </submittedName>
</protein>
<dbReference type="Gene3D" id="3.30.559.10">
    <property type="entry name" value="Chloramphenicol acetyltransferase-like domain"/>
    <property type="match status" value="2"/>
</dbReference>
<name>A0A0C9UKM7_SPHS4</name>
<dbReference type="InterPro" id="IPR023213">
    <property type="entry name" value="CAT-like_dom_sf"/>
</dbReference>
<dbReference type="InterPro" id="IPR050317">
    <property type="entry name" value="Plant_Fungal_Acyltransferase"/>
</dbReference>